<name>X1ES48_9ZZZZ</name>
<comment type="caution">
    <text evidence="1">The sequence shown here is derived from an EMBL/GenBank/DDBJ whole genome shotgun (WGS) entry which is preliminary data.</text>
</comment>
<evidence type="ECO:0000313" key="1">
    <source>
        <dbReference type="EMBL" id="GAH23140.1"/>
    </source>
</evidence>
<feature type="non-terminal residue" evidence="1">
    <location>
        <position position="111"/>
    </location>
</feature>
<proteinExistence type="predicted"/>
<reference evidence="1" key="1">
    <citation type="journal article" date="2014" name="Front. Microbiol.">
        <title>High frequency of phylogenetically diverse reductive dehalogenase-homologous genes in deep subseafloor sedimentary metagenomes.</title>
        <authorList>
            <person name="Kawai M."/>
            <person name="Futagami T."/>
            <person name="Toyoda A."/>
            <person name="Takaki Y."/>
            <person name="Nishi S."/>
            <person name="Hori S."/>
            <person name="Arai W."/>
            <person name="Tsubouchi T."/>
            <person name="Morono Y."/>
            <person name="Uchiyama I."/>
            <person name="Ito T."/>
            <person name="Fujiyama A."/>
            <person name="Inagaki F."/>
            <person name="Takami H."/>
        </authorList>
    </citation>
    <scope>NUCLEOTIDE SEQUENCE</scope>
    <source>
        <strain evidence="1">Expedition CK06-06</strain>
    </source>
</reference>
<dbReference type="EMBL" id="BART01039755">
    <property type="protein sequence ID" value="GAH23140.1"/>
    <property type="molecule type" value="Genomic_DNA"/>
</dbReference>
<accession>X1ES48</accession>
<sequence length="111" mass="12860">IKNLGSRLKEIMAASLFNKPKAIKTSSYFIIRKYLVKEIVNYSGPYPYLAGLILRATNNIGVVDVTHKGRMYGKSNYSFLKMVELWINGFTNFSVKPLQFYFHQCSMYLFL</sequence>
<gene>
    <name evidence="1" type="ORF">S01H4_65144</name>
</gene>
<dbReference type="AlphaFoldDB" id="X1ES48"/>
<feature type="non-terminal residue" evidence="1">
    <location>
        <position position="1"/>
    </location>
</feature>
<protein>
    <submittedName>
        <fullName evidence="1">Uncharacterized protein</fullName>
    </submittedName>
</protein>
<organism evidence="1">
    <name type="scientific">marine sediment metagenome</name>
    <dbReference type="NCBI Taxonomy" id="412755"/>
    <lineage>
        <taxon>unclassified sequences</taxon>
        <taxon>metagenomes</taxon>
        <taxon>ecological metagenomes</taxon>
    </lineage>
</organism>